<dbReference type="RefSeq" id="WP_207942304.1">
    <property type="nucleotide sequence ID" value="NZ_CP147251.1"/>
</dbReference>
<evidence type="ECO:0000256" key="6">
    <source>
        <dbReference type="ARBA" id="ARBA00022683"/>
    </source>
</evidence>
<dbReference type="CDD" id="cd05568">
    <property type="entry name" value="PTS_IIB_bgl_like"/>
    <property type="match status" value="1"/>
</dbReference>
<organism evidence="15 16">
    <name type="scientific">Candidatus Enterococcus lowellii</name>
    <dbReference type="NCBI Taxonomy" id="2230877"/>
    <lineage>
        <taxon>Bacteria</taxon>
        <taxon>Bacillati</taxon>
        <taxon>Bacillota</taxon>
        <taxon>Bacilli</taxon>
        <taxon>Lactobacillales</taxon>
        <taxon>Enterococcaceae</taxon>
        <taxon>Enterococcus</taxon>
    </lineage>
</organism>
<gene>
    <name evidence="15" type="ORF">DOK78_000597</name>
</gene>
<sequence length="681" mass="78689">MLDYHLQKLFQSKLYGSRISLEELALYIEIDPQRLSKQIREVNTFLKAKKQPEFRFVDEDIQLPEKISFSWAELKFLTSRYDIIFSEIERQRLIFLYCFLDVDNLSVFHFQDFLQVSKNTILADIKKLREYLSENEIELVYQRKSGFYLSGNELQIRVLGRNFVSELLDNESGYWGLTALQEKLPQNDYLVFRQHLKQALQEQKLTVVPSRVEEVSHYITFLSMRVQDYRVVFSNEEYELLGALDAQHVAKKFIALTPAFDYPNEALFLTSLVMTVVEGSIQDSSLDYLLQCANQIIQRIQTYSAIDFREQSQTLLHVFYHLVPSFFRIYFGYHLPNAWTDVVKRQHGELFKLTQIALSPLEKLTKKPIPDNEVAYFTILFGGEIESQKEVLSRQVRALILCPNGISSSLIMQAELKQLFPSIDFSLTNSVKELENIPEDTYDVIFTNTTLNTKKPMYTIQPIMTIKEKQRLLVQVQEELLLPGVAILSPEQILKIIEPYIELRKGVKTEKLLDILTKKMMTIQKNKEDERPMLSELITSDMIQLTDEQLNWEQAIQLAAKPLLEQGKIEDSYIEAMISKVKQYGAFIHIGKNIALPHARPEDGVNELGMSLLKTSEPVLLLDDEKHAITLFICLAAVDNDAHLRALASLTKILSNATNLEKLLHATSKEEIQNILKGEDE</sequence>
<dbReference type="SUPFAM" id="SSF52794">
    <property type="entry name" value="PTS system IIB component-like"/>
    <property type="match status" value="1"/>
</dbReference>
<dbReference type="Gene3D" id="1.10.1790.10">
    <property type="entry name" value="PRD domain"/>
    <property type="match status" value="1"/>
</dbReference>
<feature type="domain" description="PTS EIIA type-2" evidence="12">
    <location>
        <begin position="536"/>
        <end position="679"/>
    </location>
</feature>
<dbReference type="InterPro" id="IPR007737">
    <property type="entry name" value="Mga_HTH"/>
</dbReference>
<dbReference type="PANTHER" id="PTHR36203:SF1">
    <property type="entry name" value="ASCORBATE-SPECIFIC PTS SYSTEM EIIA COMPONENT"/>
    <property type="match status" value="1"/>
</dbReference>
<dbReference type="InterPro" id="IPR013011">
    <property type="entry name" value="PTS_EIIB_2"/>
</dbReference>
<evidence type="ECO:0000256" key="2">
    <source>
        <dbReference type="ARBA" id="ARBA00022448"/>
    </source>
</evidence>
<feature type="domain" description="PRD" evidence="14">
    <location>
        <begin position="284"/>
        <end position="391"/>
    </location>
</feature>
<evidence type="ECO:0000256" key="8">
    <source>
        <dbReference type="ARBA" id="ARBA00023159"/>
    </source>
</evidence>
<keyword evidence="5" id="KW-0808">Transferase</keyword>
<dbReference type="SUPFAM" id="SSF63520">
    <property type="entry name" value="PTS-regulatory domain, PRD"/>
    <property type="match status" value="1"/>
</dbReference>
<evidence type="ECO:0000256" key="11">
    <source>
        <dbReference type="ARBA" id="ARBA00042072"/>
    </source>
</evidence>
<name>A0ABZ2SLZ1_9ENTE</name>
<dbReference type="Pfam" id="PF00359">
    <property type="entry name" value="PTS_EIIA_2"/>
    <property type="match status" value="1"/>
</dbReference>
<evidence type="ECO:0000256" key="1">
    <source>
        <dbReference type="ARBA" id="ARBA00004496"/>
    </source>
</evidence>
<dbReference type="Gene3D" id="3.40.930.10">
    <property type="entry name" value="Mannitol-specific EII, Chain A"/>
    <property type="match status" value="1"/>
</dbReference>
<accession>A0ABZ2SLZ1</accession>
<keyword evidence="3" id="KW-0963">Cytoplasm</keyword>
<evidence type="ECO:0000256" key="7">
    <source>
        <dbReference type="ARBA" id="ARBA00022777"/>
    </source>
</evidence>
<reference evidence="15 16" key="1">
    <citation type="submission" date="2021-03" db="EMBL/GenBank/DDBJ databases">
        <authorList>
            <person name="Gilmore M.S."/>
            <person name="Schwartzman J."/>
            <person name="Van Tyne D."/>
            <person name="Martin M."/>
            <person name="Earl A.M."/>
            <person name="Manson A.L."/>
            <person name="Straub T."/>
            <person name="Salamzade R."/>
            <person name="Saavedra J."/>
            <person name="Lebreton F."/>
            <person name="Prichula J."/>
            <person name="Schaufler K."/>
            <person name="Gaca A."/>
            <person name="Sgardioli B."/>
            <person name="Wagenaar J."/>
            <person name="Strong T."/>
        </authorList>
    </citation>
    <scope>NUCLEOTIDE SEQUENCE [LARGE SCALE GENOMIC DNA]</scope>
    <source>
        <strain evidence="15 16">DIV2402</strain>
    </source>
</reference>
<dbReference type="PROSITE" id="PS00372">
    <property type="entry name" value="PTS_EIIA_TYPE_2_HIS"/>
    <property type="match status" value="1"/>
</dbReference>
<dbReference type="PROSITE" id="PS51372">
    <property type="entry name" value="PRD_2"/>
    <property type="match status" value="1"/>
</dbReference>
<reference evidence="15 16" key="2">
    <citation type="submission" date="2024-03" db="EMBL/GenBank/DDBJ databases">
        <title>The Genome Sequence of Enterococcus sp. DIV2402.</title>
        <authorList>
            <consortium name="The Broad Institute Genomics Platform"/>
            <consortium name="The Broad Institute Microbial Omics Core"/>
            <consortium name="The Broad Institute Genomic Center for Infectious Diseases"/>
            <person name="Earl A."/>
            <person name="Manson A."/>
            <person name="Gilmore M."/>
            <person name="Schwartman J."/>
            <person name="Shea T."/>
            <person name="Abouelleil A."/>
            <person name="Cao P."/>
            <person name="Chapman S."/>
            <person name="Cusick C."/>
            <person name="Young S."/>
            <person name="Neafsey D."/>
            <person name="Nusbaum C."/>
            <person name="Birren B."/>
        </authorList>
    </citation>
    <scope>NUCLEOTIDE SEQUENCE [LARGE SCALE GENOMIC DNA]</scope>
    <source>
        <strain evidence="15 16">DIV2402</strain>
    </source>
</reference>
<dbReference type="InterPro" id="IPR036634">
    <property type="entry name" value="PRD_sf"/>
</dbReference>
<dbReference type="EMBL" id="CP147251">
    <property type="protein sequence ID" value="WYJ75980.1"/>
    <property type="molecule type" value="Genomic_DNA"/>
</dbReference>
<keyword evidence="16" id="KW-1185">Reference proteome</keyword>
<dbReference type="Gene3D" id="3.40.50.2300">
    <property type="match status" value="1"/>
</dbReference>
<keyword evidence="2" id="KW-0813">Transport</keyword>
<evidence type="ECO:0000259" key="14">
    <source>
        <dbReference type="PROSITE" id="PS51372"/>
    </source>
</evidence>
<evidence type="ECO:0000256" key="9">
    <source>
        <dbReference type="ARBA" id="ARBA00037387"/>
    </source>
</evidence>
<dbReference type="InterPro" id="IPR051351">
    <property type="entry name" value="Ascorbate-PTS_EIIA_comp"/>
</dbReference>
<dbReference type="Pfam" id="PF05043">
    <property type="entry name" value="Mga"/>
    <property type="match status" value="1"/>
</dbReference>
<dbReference type="InterPro" id="IPR036095">
    <property type="entry name" value="PTS_EIIB-like_sf"/>
</dbReference>
<keyword evidence="4" id="KW-0597">Phosphoprotein</keyword>
<dbReference type="Proteomes" id="UP000664701">
    <property type="component" value="Chromosome"/>
</dbReference>
<protein>
    <recommendedName>
        <fullName evidence="10">Ascorbate-specific PTS system EIIA component</fullName>
    </recommendedName>
    <alternativeName>
        <fullName evidence="11">Ascorbate-specific phosphotransferase enzyme IIA component</fullName>
    </alternativeName>
</protein>
<dbReference type="PROSITE" id="PS51094">
    <property type="entry name" value="PTS_EIIA_TYPE_2"/>
    <property type="match status" value="1"/>
</dbReference>
<dbReference type="InterPro" id="IPR011608">
    <property type="entry name" value="PRD"/>
</dbReference>
<keyword evidence="7" id="KW-0418">Kinase</keyword>
<dbReference type="InterPro" id="IPR002178">
    <property type="entry name" value="PTS_EIIA_type-2_dom"/>
</dbReference>
<evidence type="ECO:0000313" key="16">
    <source>
        <dbReference type="Proteomes" id="UP000664701"/>
    </source>
</evidence>
<comment type="function">
    <text evidence="9">The phosphoenolpyruvate-dependent sugar phosphotransferase system (sugar PTS), a major carbohydrate active transport system, catalyzes the phosphorylation of incoming sugar substrates concomitantly with their translocation across the cell membrane. The enzyme II UlaABC PTS system is involved in ascorbate transport.</text>
</comment>
<keyword evidence="6" id="KW-0598">Phosphotransferase system</keyword>
<evidence type="ECO:0000313" key="15">
    <source>
        <dbReference type="EMBL" id="WYJ75980.1"/>
    </source>
</evidence>
<dbReference type="PROSITE" id="PS51099">
    <property type="entry name" value="PTS_EIIB_TYPE_2"/>
    <property type="match status" value="1"/>
</dbReference>
<evidence type="ECO:0000256" key="10">
    <source>
        <dbReference type="ARBA" id="ARBA00041175"/>
    </source>
</evidence>
<evidence type="ECO:0000256" key="3">
    <source>
        <dbReference type="ARBA" id="ARBA00022490"/>
    </source>
</evidence>
<dbReference type="CDD" id="cd00211">
    <property type="entry name" value="PTS_IIA_fru"/>
    <property type="match status" value="1"/>
</dbReference>
<evidence type="ECO:0000259" key="12">
    <source>
        <dbReference type="PROSITE" id="PS51094"/>
    </source>
</evidence>
<comment type="subcellular location">
    <subcellularLocation>
        <location evidence="1">Cytoplasm</location>
    </subcellularLocation>
</comment>
<evidence type="ECO:0000259" key="13">
    <source>
        <dbReference type="PROSITE" id="PS51099"/>
    </source>
</evidence>
<dbReference type="InterPro" id="IPR016152">
    <property type="entry name" value="PTrfase/Anion_transptr"/>
</dbReference>
<dbReference type="Pfam" id="PF00874">
    <property type="entry name" value="PRD"/>
    <property type="match status" value="1"/>
</dbReference>
<dbReference type="PANTHER" id="PTHR36203">
    <property type="entry name" value="ASCORBATE-SPECIFIC PTS SYSTEM EIIA COMPONENT"/>
    <property type="match status" value="1"/>
</dbReference>
<proteinExistence type="predicted"/>
<evidence type="ECO:0000256" key="5">
    <source>
        <dbReference type="ARBA" id="ARBA00022679"/>
    </source>
</evidence>
<keyword evidence="8" id="KW-0010">Activator</keyword>
<evidence type="ECO:0000256" key="4">
    <source>
        <dbReference type="ARBA" id="ARBA00022553"/>
    </source>
</evidence>
<dbReference type="SUPFAM" id="SSF55804">
    <property type="entry name" value="Phoshotransferase/anion transport protein"/>
    <property type="match status" value="1"/>
</dbReference>
<feature type="domain" description="PTS EIIB type-2" evidence="13">
    <location>
        <begin position="396"/>
        <end position="484"/>
    </location>
</feature>